<dbReference type="GO" id="GO:0016491">
    <property type="term" value="F:oxidoreductase activity"/>
    <property type="evidence" value="ECO:0007669"/>
    <property type="project" value="UniProtKB-KW"/>
</dbReference>
<evidence type="ECO:0000259" key="11">
    <source>
        <dbReference type="Pfam" id="PF07992"/>
    </source>
</evidence>
<name>A0A085V0P8_PSESX</name>
<keyword evidence="8" id="KW-0408">Iron</keyword>
<dbReference type="InterPro" id="IPR001155">
    <property type="entry name" value="OxRdtase_FMN_N"/>
</dbReference>
<dbReference type="Gene3D" id="3.40.50.720">
    <property type="entry name" value="NAD(P)-binding Rossmann-like Domain"/>
    <property type="match status" value="1"/>
</dbReference>
<dbReference type="InterPro" id="IPR023753">
    <property type="entry name" value="FAD/NAD-binding_dom"/>
</dbReference>
<dbReference type="GO" id="GO:0032259">
    <property type="term" value="P:methylation"/>
    <property type="evidence" value="ECO:0007669"/>
    <property type="project" value="UniProtKB-KW"/>
</dbReference>
<evidence type="ECO:0000256" key="4">
    <source>
        <dbReference type="ARBA" id="ARBA00022630"/>
    </source>
</evidence>
<comment type="cofactor">
    <cofactor evidence="1">
        <name>FMN</name>
        <dbReference type="ChEBI" id="CHEBI:58210"/>
    </cofactor>
</comment>
<dbReference type="InterPro" id="IPR051793">
    <property type="entry name" value="NADH:flavin_oxidoreductase"/>
</dbReference>
<dbReference type="GO" id="GO:0010181">
    <property type="term" value="F:FMN binding"/>
    <property type="evidence" value="ECO:0007669"/>
    <property type="project" value="InterPro"/>
</dbReference>
<dbReference type="GO" id="GO:0046872">
    <property type="term" value="F:metal ion binding"/>
    <property type="evidence" value="ECO:0007669"/>
    <property type="project" value="UniProtKB-KW"/>
</dbReference>
<keyword evidence="7" id="KW-0560">Oxidoreductase</keyword>
<dbReference type="GO" id="GO:0051536">
    <property type="term" value="F:iron-sulfur cluster binding"/>
    <property type="evidence" value="ECO:0007669"/>
    <property type="project" value="UniProtKB-KW"/>
</dbReference>
<dbReference type="PRINTS" id="PR00368">
    <property type="entry name" value="FADPNR"/>
</dbReference>
<evidence type="ECO:0000313" key="12">
    <source>
        <dbReference type="EMBL" id="KFE49011.1"/>
    </source>
</evidence>
<evidence type="ECO:0000256" key="8">
    <source>
        <dbReference type="ARBA" id="ARBA00023004"/>
    </source>
</evidence>
<dbReference type="PANTHER" id="PTHR42917">
    <property type="entry name" value="2,4-DIENOYL-COA REDUCTASE"/>
    <property type="match status" value="1"/>
</dbReference>
<dbReference type="PATRIC" id="fig|317.174.peg.4171"/>
<keyword evidence="12" id="KW-0808">Transferase</keyword>
<evidence type="ECO:0000256" key="3">
    <source>
        <dbReference type="ARBA" id="ARBA00011048"/>
    </source>
</evidence>
<protein>
    <submittedName>
        <fullName evidence="12">N-methylproline demethylase</fullName>
    </submittedName>
</protein>
<evidence type="ECO:0000259" key="10">
    <source>
        <dbReference type="Pfam" id="PF00724"/>
    </source>
</evidence>
<dbReference type="EMBL" id="JPQT01000119">
    <property type="protein sequence ID" value="KFE49011.1"/>
    <property type="molecule type" value="Genomic_DNA"/>
</dbReference>
<evidence type="ECO:0000256" key="7">
    <source>
        <dbReference type="ARBA" id="ARBA00023002"/>
    </source>
</evidence>
<dbReference type="SUPFAM" id="SSF51395">
    <property type="entry name" value="FMN-linked oxidoreductases"/>
    <property type="match status" value="1"/>
</dbReference>
<dbReference type="AlphaFoldDB" id="A0A085V0P8"/>
<dbReference type="SUPFAM" id="SSF51905">
    <property type="entry name" value="FAD/NAD(P)-binding domain"/>
    <property type="match status" value="1"/>
</dbReference>
<dbReference type="CDD" id="cd04734">
    <property type="entry name" value="OYE_like_3_FMN"/>
    <property type="match status" value="1"/>
</dbReference>
<dbReference type="PANTHER" id="PTHR42917:SF2">
    <property type="entry name" value="2,4-DIENOYL-COA REDUCTASE [(2E)-ENOYL-COA-PRODUCING]"/>
    <property type="match status" value="1"/>
</dbReference>
<evidence type="ECO:0000256" key="5">
    <source>
        <dbReference type="ARBA" id="ARBA00022643"/>
    </source>
</evidence>
<sequence>MSSNDPLLQPFAIKHLQLRNRVISTSHEPAYTDQGMPRERYRLYHEEKAKGGVALTMIGGSSIVAPDSPPAFGNLEMYRDEIVPWLRELSDGVHQHGSAVMCQISHLGWRGSNFHADWLPLVWPGHGREPAHRSFTKKAEDWDLTRIIQNYADAAERCKAGGLDGIELEAYGHLMDSFWLPANQRDDGWGGSLEGRMHFSLEVLRAIRKVVGTAFIVGIRMVVEDDMPGGLSREEGLTIAQTLVDHGIDFISVIKGRIDNDVGIAKVIPGMGTPAGPHLELAGAVRRAVPVPVMQAARISDVATARYALREGLVDLVGLTRPQIADPYLIAKVLAGQEDRIRPCVGASYCMDQIYISGQAHCLHNPAIGRESKLPHEITPSGGPVRKVLIVGAGPAGLEAARVCAERGHTVTVLEANSRAGGQVRLASVPLRRRELIGVVDWRVSECEHLGVQFRYNCYAGKEEVLAAAPDVVIIATGGLPNTEILEYGNELVVSTWDILGGDVKPAASALVFDYNGGHQALTAAEFMLDHCSELEIVTSERMLGPDIGGLNTPPYLKAFAEHGVQQTLSHQLTGVRRENGRLVATLRNRYADITSERVVDQVVVEHGNLPLDDLYFELKALSLNRGELDHQAFIDIEPQLLGRGGAGFQLFRIGDAVNSRDIHAAIYDGMRLSMAL</sequence>
<proteinExistence type="inferred from homology"/>
<dbReference type="RefSeq" id="WP_047577274.1">
    <property type="nucleotide sequence ID" value="NZ_JPQT01000119.1"/>
</dbReference>
<evidence type="ECO:0000313" key="13">
    <source>
        <dbReference type="Proteomes" id="UP000028643"/>
    </source>
</evidence>
<evidence type="ECO:0000256" key="6">
    <source>
        <dbReference type="ARBA" id="ARBA00022723"/>
    </source>
</evidence>
<comment type="caution">
    <text evidence="12">The sequence shown here is derived from an EMBL/GenBank/DDBJ whole genome shotgun (WGS) entry which is preliminary data.</text>
</comment>
<evidence type="ECO:0000256" key="9">
    <source>
        <dbReference type="ARBA" id="ARBA00023014"/>
    </source>
</evidence>
<comment type="similarity">
    <text evidence="3">In the N-terminal section; belongs to the NADH:flavin oxidoreductase/NADH oxidase family.</text>
</comment>
<dbReference type="Pfam" id="PF00724">
    <property type="entry name" value="Oxidored_FMN"/>
    <property type="match status" value="1"/>
</dbReference>
<accession>A0A085V0P8</accession>
<dbReference type="PRINTS" id="PR00411">
    <property type="entry name" value="PNDRDTASEI"/>
</dbReference>
<keyword evidence="12" id="KW-0489">Methyltransferase</keyword>
<keyword evidence="4" id="KW-0285">Flavoprotein</keyword>
<keyword evidence="5" id="KW-0288">FMN</keyword>
<dbReference type="Pfam" id="PF07992">
    <property type="entry name" value="Pyr_redox_2"/>
    <property type="match status" value="1"/>
</dbReference>
<gene>
    <name evidence="12" type="ORF">IV02_20395</name>
</gene>
<dbReference type="InterPro" id="IPR013785">
    <property type="entry name" value="Aldolase_TIM"/>
</dbReference>
<dbReference type="InterPro" id="IPR036188">
    <property type="entry name" value="FAD/NAD-bd_sf"/>
</dbReference>
<dbReference type="GO" id="GO:0008168">
    <property type="term" value="F:methyltransferase activity"/>
    <property type="evidence" value="ECO:0007669"/>
    <property type="project" value="UniProtKB-KW"/>
</dbReference>
<comment type="cofactor">
    <cofactor evidence="2">
        <name>[4Fe-4S] cluster</name>
        <dbReference type="ChEBI" id="CHEBI:49883"/>
    </cofactor>
</comment>
<evidence type="ECO:0000256" key="2">
    <source>
        <dbReference type="ARBA" id="ARBA00001966"/>
    </source>
</evidence>
<reference evidence="12 13" key="1">
    <citation type="submission" date="2014-07" db="EMBL/GenBank/DDBJ databases">
        <title>Draft Genome Sequences of Environmental Pseudomonas syringae strains.</title>
        <authorList>
            <person name="Baltrus D.A."/>
            <person name="Berge O."/>
            <person name="Morris C."/>
        </authorList>
    </citation>
    <scope>NUCLEOTIDE SEQUENCE [LARGE SCALE GENOMIC DNA]</scope>
    <source>
        <strain evidence="12 13">CEB003</strain>
    </source>
</reference>
<organism evidence="12 13">
    <name type="scientific">Pseudomonas syringae</name>
    <dbReference type="NCBI Taxonomy" id="317"/>
    <lineage>
        <taxon>Bacteria</taxon>
        <taxon>Pseudomonadati</taxon>
        <taxon>Pseudomonadota</taxon>
        <taxon>Gammaproteobacteria</taxon>
        <taxon>Pseudomonadales</taxon>
        <taxon>Pseudomonadaceae</taxon>
        <taxon>Pseudomonas</taxon>
    </lineage>
</organism>
<dbReference type="Gene3D" id="3.50.50.60">
    <property type="entry name" value="FAD/NAD(P)-binding domain"/>
    <property type="match status" value="1"/>
</dbReference>
<dbReference type="Gene3D" id="3.20.20.70">
    <property type="entry name" value="Aldolase class I"/>
    <property type="match status" value="1"/>
</dbReference>
<keyword evidence="9" id="KW-0411">Iron-sulfur</keyword>
<feature type="domain" description="FAD/NAD(P)-binding" evidence="11">
    <location>
        <begin position="387"/>
        <end position="625"/>
    </location>
</feature>
<feature type="domain" description="NADH:flavin oxidoreductase/NADH oxidase N-terminal" evidence="10">
    <location>
        <begin position="7"/>
        <end position="338"/>
    </location>
</feature>
<keyword evidence="6" id="KW-0479">Metal-binding</keyword>
<evidence type="ECO:0000256" key="1">
    <source>
        <dbReference type="ARBA" id="ARBA00001917"/>
    </source>
</evidence>
<dbReference type="Proteomes" id="UP000028643">
    <property type="component" value="Unassembled WGS sequence"/>
</dbReference>